<evidence type="ECO:0000256" key="5">
    <source>
        <dbReference type="ARBA" id="ARBA00022801"/>
    </source>
</evidence>
<comment type="similarity">
    <text evidence="2">Belongs to the arginine deiminase family.</text>
</comment>
<dbReference type="GO" id="GO:0016740">
    <property type="term" value="F:transferase activity"/>
    <property type="evidence" value="ECO:0007669"/>
    <property type="project" value="UniProtKB-KW"/>
</dbReference>
<comment type="catalytic activity">
    <reaction evidence="6">
        <text>L-arginine + H2O = L-citrulline + NH4(+)</text>
        <dbReference type="Rhea" id="RHEA:19597"/>
        <dbReference type="ChEBI" id="CHEBI:15377"/>
        <dbReference type="ChEBI" id="CHEBI:28938"/>
        <dbReference type="ChEBI" id="CHEBI:32682"/>
        <dbReference type="ChEBI" id="CHEBI:57743"/>
        <dbReference type="EC" id="3.5.3.6"/>
    </reaction>
</comment>
<evidence type="ECO:0000256" key="1">
    <source>
        <dbReference type="ARBA" id="ARBA00005213"/>
    </source>
</evidence>
<accession>A0A4R2U6W2</accession>
<dbReference type="RefSeq" id="WP_279229882.1">
    <property type="nucleotide sequence ID" value="NZ_CP058648.1"/>
</dbReference>
<evidence type="ECO:0000313" key="7">
    <source>
        <dbReference type="EMBL" id="TCQ03493.1"/>
    </source>
</evidence>
<dbReference type="SUPFAM" id="SSF55909">
    <property type="entry name" value="Pentein"/>
    <property type="match status" value="1"/>
</dbReference>
<dbReference type="Gene3D" id="3.75.10.10">
    <property type="entry name" value="L-arginine/glycine Amidinotransferase, Chain A"/>
    <property type="match status" value="1"/>
</dbReference>
<gene>
    <name evidence="7" type="ORF">EDD79_100978</name>
</gene>
<evidence type="ECO:0000256" key="4">
    <source>
        <dbReference type="ARBA" id="ARBA00022503"/>
    </source>
</evidence>
<comment type="caution">
    <text evidence="7">The sequence shown here is derived from an EMBL/GenBank/DDBJ whole genome shotgun (WGS) entry which is preliminary data.</text>
</comment>
<dbReference type="EMBL" id="SLYC01000009">
    <property type="protein sequence ID" value="TCQ03493.1"/>
    <property type="molecule type" value="Genomic_DNA"/>
</dbReference>
<sequence>MKYNNNISIFSEIGKLRSVLLHCPGNEVENIVPTYLRKLLFDEIVYKHQAQKEHNQFAKLLTDKGVEVLYLVNLMEEILKDKDIRIKFLEEFMNEGKVPTEGLREILREFFMSIRQFI</sequence>
<dbReference type="GO" id="GO:0016990">
    <property type="term" value="F:arginine deiminase activity"/>
    <property type="evidence" value="ECO:0007669"/>
    <property type="project" value="UniProtKB-EC"/>
</dbReference>
<dbReference type="Proteomes" id="UP000295504">
    <property type="component" value="Unassembled WGS sequence"/>
</dbReference>
<proteinExistence type="inferred from homology"/>
<evidence type="ECO:0000256" key="2">
    <source>
        <dbReference type="ARBA" id="ARBA00010206"/>
    </source>
</evidence>
<name>A0A4R2U6W2_9FIRM</name>
<dbReference type="UniPathway" id="UPA00254">
    <property type="reaction ID" value="UER00364"/>
</dbReference>
<dbReference type="EC" id="3.5.3.6" evidence="3"/>
<dbReference type="AlphaFoldDB" id="A0A4R2U6W2"/>
<dbReference type="InterPro" id="IPR003876">
    <property type="entry name" value="Arg_deiminase"/>
</dbReference>
<organism evidence="7 8">
    <name type="scientific">Serpentinicella alkaliphila</name>
    <dbReference type="NCBI Taxonomy" id="1734049"/>
    <lineage>
        <taxon>Bacteria</taxon>
        <taxon>Bacillati</taxon>
        <taxon>Bacillota</taxon>
        <taxon>Clostridia</taxon>
        <taxon>Peptostreptococcales</taxon>
        <taxon>Natronincolaceae</taxon>
        <taxon>Serpentinicella</taxon>
    </lineage>
</organism>
<reference evidence="7 8" key="1">
    <citation type="submission" date="2019-03" db="EMBL/GenBank/DDBJ databases">
        <title>Genomic Encyclopedia of Type Strains, Phase IV (KMG-IV): sequencing the most valuable type-strain genomes for metagenomic binning, comparative biology and taxonomic classification.</title>
        <authorList>
            <person name="Goeker M."/>
        </authorList>
    </citation>
    <scope>NUCLEOTIDE SEQUENCE [LARGE SCALE GENOMIC DNA]</scope>
    <source>
        <strain evidence="7 8">DSM 100013</strain>
    </source>
</reference>
<keyword evidence="8" id="KW-1185">Reference proteome</keyword>
<dbReference type="PRINTS" id="PR01466">
    <property type="entry name" value="ARGDEIMINASE"/>
</dbReference>
<keyword evidence="4" id="KW-0056">Arginine metabolism</keyword>
<evidence type="ECO:0000313" key="8">
    <source>
        <dbReference type="Proteomes" id="UP000295504"/>
    </source>
</evidence>
<dbReference type="GO" id="GO:0019546">
    <property type="term" value="P:L-arginine deiminase pathway"/>
    <property type="evidence" value="ECO:0007669"/>
    <property type="project" value="TreeGrafter"/>
</dbReference>
<comment type="pathway">
    <text evidence="1">Amino-acid degradation; L-arginine degradation via ADI pathway; carbamoyl phosphate from L-arginine: step 1/2.</text>
</comment>
<keyword evidence="5" id="KW-0378">Hydrolase</keyword>
<evidence type="ECO:0000256" key="6">
    <source>
        <dbReference type="ARBA" id="ARBA00049429"/>
    </source>
</evidence>
<protein>
    <recommendedName>
        <fullName evidence="3">arginine deiminase</fullName>
        <ecNumber evidence="3">3.5.3.6</ecNumber>
    </recommendedName>
</protein>
<dbReference type="Pfam" id="PF02274">
    <property type="entry name" value="ADI"/>
    <property type="match status" value="1"/>
</dbReference>
<keyword evidence="7" id="KW-0808">Transferase</keyword>
<dbReference type="PANTHER" id="PTHR47271">
    <property type="entry name" value="ARGININE DEIMINASE"/>
    <property type="match status" value="1"/>
</dbReference>
<evidence type="ECO:0000256" key="3">
    <source>
        <dbReference type="ARBA" id="ARBA00012171"/>
    </source>
</evidence>
<dbReference type="PANTHER" id="PTHR47271:SF2">
    <property type="entry name" value="ARGININE DEIMINASE"/>
    <property type="match status" value="1"/>
</dbReference>